<sequence length="124" mass="13939">MLRLLKSPQVLRSSFSKTPIQSVYRRAHHTSGSGAPKPSPTSSNSSPSSDHMDFLFVGLTGGLVINWLMNRHFDEVIRCDKEKLAEKDWRRDVLCKLKALNEKKNIGGVSGILGEGHQQRFHLK</sequence>
<evidence type="ECO:0000313" key="2">
    <source>
        <dbReference type="EMBL" id="OCF58336.1"/>
    </source>
</evidence>
<protein>
    <submittedName>
        <fullName evidence="2">Uncharacterized protein</fullName>
    </submittedName>
</protein>
<accession>A0A1B9IS28</accession>
<gene>
    <name evidence="2" type="ORF">L486_04367</name>
</gene>
<keyword evidence="3" id="KW-1185">Reference proteome</keyword>
<name>A0A1B9IS28_9TREE</name>
<evidence type="ECO:0000313" key="3">
    <source>
        <dbReference type="Proteomes" id="UP000092583"/>
    </source>
</evidence>
<dbReference type="Proteomes" id="UP000092583">
    <property type="component" value="Unassembled WGS sequence"/>
</dbReference>
<dbReference type="EMBL" id="KI669462">
    <property type="protein sequence ID" value="OCF58336.1"/>
    <property type="molecule type" value="Genomic_DNA"/>
</dbReference>
<evidence type="ECO:0000256" key="1">
    <source>
        <dbReference type="SAM" id="MobiDB-lite"/>
    </source>
</evidence>
<organism evidence="2 3">
    <name type="scientific">Kwoniella mangroviensis CBS 10435</name>
    <dbReference type="NCBI Taxonomy" id="1331196"/>
    <lineage>
        <taxon>Eukaryota</taxon>
        <taxon>Fungi</taxon>
        <taxon>Dikarya</taxon>
        <taxon>Basidiomycota</taxon>
        <taxon>Agaricomycotina</taxon>
        <taxon>Tremellomycetes</taxon>
        <taxon>Tremellales</taxon>
        <taxon>Cryptococcaceae</taxon>
        <taxon>Kwoniella</taxon>
    </lineage>
</organism>
<reference evidence="3" key="2">
    <citation type="submission" date="2013-12" db="EMBL/GenBank/DDBJ databases">
        <title>Evolution of pathogenesis and genome organization in the Tremellales.</title>
        <authorList>
            <person name="Cuomo C."/>
            <person name="Litvintseva A."/>
            <person name="Heitman J."/>
            <person name="Chen Y."/>
            <person name="Sun S."/>
            <person name="Springer D."/>
            <person name="Dromer F."/>
            <person name="Young S."/>
            <person name="Zeng Q."/>
            <person name="Chapman S."/>
            <person name="Gujja S."/>
            <person name="Saif S."/>
            <person name="Birren B."/>
        </authorList>
    </citation>
    <scope>NUCLEOTIDE SEQUENCE [LARGE SCALE GENOMIC DNA]</scope>
    <source>
        <strain evidence="3">CBS 10435</strain>
    </source>
</reference>
<reference evidence="2 3" key="1">
    <citation type="submission" date="2013-07" db="EMBL/GenBank/DDBJ databases">
        <title>The Genome Sequence of Kwoniella mangroviensis CBS10435.</title>
        <authorList>
            <consortium name="The Broad Institute Genome Sequencing Platform"/>
            <person name="Cuomo C."/>
            <person name="Litvintseva A."/>
            <person name="Chen Y."/>
            <person name="Heitman J."/>
            <person name="Sun S."/>
            <person name="Springer D."/>
            <person name="Dromer F."/>
            <person name="Young S.K."/>
            <person name="Zeng Q."/>
            <person name="Gargeya S."/>
            <person name="Fitzgerald M."/>
            <person name="Abouelleil A."/>
            <person name="Alvarado L."/>
            <person name="Berlin A.M."/>
            <person name="Chapman S.B."/>
            <person name="Dewar J."/>
            <person name="Goldberg J."/>
            <person name="Griggs A."/>
            <person name="Gujja S."/>
            <person name="Hansen M."/>
            <person name="Howarth C."/>
            <person name="Imamovic A."/>
            <person name="Larimer J."/>
            <person name="McCowan C."/>
            <person name="Murphy C."/>
            <person name="Pearson M."/>
            <person name="Priest M."/>
            <person name="Roberts A."/>
            <person name="Saif S."/>
            <person name="Shea T."/>
            <person name="Sykes S."/>
            <person name="Wortman J."/>
            <person name="Nusbaum C."/>
            <person name="Birren B."/>
        </authorList>
    </citation>
    <scope>NUCLEOTIDE SEQUENCE [LARGE SCALE GENOMIC DNA]</scope>
    <source>
        <strain evidence="2 3">CBS 10435</strain>
    </source>
</reference>
<dbReference type="AlphaFoldDB" id="A0A1B9IS28"/>
<proteinExistence type="predicted"/>
<feature type="region of interest" description="Disordered" evidence="1">
    <location>
        <begin position="21"/>
        <end position="48"/>
    </location>
</feature>